<dbReference type="GeneTree" id="ENSGT00870000136493"/>
<keyword evidence="8" id="KW-0508">mRNA splicing</keyword>
<dbReference type="Pfam" id="PF00076">
    <property type="entry name" value="RRM_1"/>
    <property type="match status" value="1"/>
</dbReference>
<dbReference type="InterPro" id="IPR035979">
    <property type="entry name" value="RBD_domain_sf"/>
</dbReference>
<reference evidence="16 17" key="1">
    <citation type="submission" date="2017-10" db="EMBL/GenBank/DDBJ databases">
        <title>A new Pekin duck reference genome.</title>
        <authorList>
            <person name="Hou Z.-C."/>
            <person name="Zhou Z.-K."/>
            <person name="Zhu F."/>
            <person name="Hou S.-S."/>
        </authorList>
    </citation>
    <scope>NUCLEOTIDE SEQUENCE [LARGE SCALE GENOMIC DNA]</scope>
</reference>
<dbReference type="SUPFAM" id="SSF54928">
    <property type="entry name" value="RNA-binding domain, RBD"/>
    <property type="match status" value="1"/>
</dbReference>
<evidence type="ECO:0000313" key="17">
    <source>
        <dbReference type="Proteomes" id="UP000016666"/>
    </source>
</evidence>
<comment type="function">
    <text evidence="10">Tissue-specific splicing factor with potential implication in the regulation of alternative splicing during neuron and germ cell differentiation. Antagonizes SRSF1-mediated BCL-X splicing. May affect the choice of alternative 5' splice sites by binding to specific sequences in exons and antagonizing the SR protein SRSF1.</text>
</comment>
<evidence type="ECO:0000256" key="5">
    <source>
        <dbReference type="ARBA" id="ARBA00022664"/>
    </source>
</evidence>
<dbReference type="STRING" id="8840.ENSAPLP00000018435"/>
<dbReference type="InterPro" id="IPR012677">
    <property type="entry name" value="Nucleotide-bd_a/b_plait_sf"/>
</dbReference>
<evidence type="ECO:0000256" key="1">
    <source>
        <dbReference type="ARBA" id="ARBA00004324"/>
    </source>
</evidence>
<dbReference type="AlphaFoldDB" id="A0A493SY75"/>
<proteinExistence type="predicted"/>
<dbReference type="InterPro" id="IPR000504">
    <property type="entry name" value="RRM_dom"/>
</dbReference>
<accession>A0A493SY75</accession>
<dbReference type="Proteomes" id="UP000016666">
    <property type="component" value="Chromosome 1"/>
</dbReference>
<feature type="region of interest" description="Disordered" evidence="14">
    <location>
        <begin position="218"/>
        <end position="262"/>
    </location>
</feature>
<dbReference type="GO" id="GO:0008380">
    <property type="term" value="P:RNA splicing"/>
    <property type="evidence" value="ECO:0007669"/>
    <property type="project" value="UniProtKB-KW"/>
</dbReference>
<dbReference type="GO" id="GO:0042803">
    <property type="term" value="F:protein homodimerization activity"/>
    <property type="evidence" value="ECO:0007669"/>
    <property type="project" value="Ensembl"/>
</dbReference>
<dbReference type="GO" id="GO:0008266">
    <property type="term" value="F:poly(U) RNA binding"/>
    <property type="evidence" value="ECO:0007669"/>
    <property type="project" value="Ensembl"/>
</dbReference>
<sequence length="262" mass="29757">MSGPGPCAGPGRAGEADRTLFVGNLESRVREEILYELFLQAGPLTKVTICKDKEGKPKSFGFVCFKHKESVPYAIALLNGIRLYGRPIKVRYRFGSSHSSELNSPTHGFENYVDLYSPSYRYQEPYGNAPFPVTPFPMNSSLPQEYSVFQKMMNHFLAQQYTVHSPVGQQFPYYQMTPPLPSNLSVPPYQNQAANFKSGQSSFELALPHSSDCEVYQVNESTSKRKREQQSCDSDTSTEDDQMKQRECDQKYKKCKATKKRH</sequence>
<dbReference type="OMA" id="MQFSPIN"/>
<organism evidence="16 17">
    <name type="scientific">Anas platyrhynchos platyrhynchos</name>
    <name type="common">Northern mallard</name>
    <dbReference type="NCBI Taxonomy" id="8840"/>
    <lineage>
        <taxon>Eukaryota</taxon>
        <taxon>Metazoa</taxon>
        <taxon>Chordata</taxon>
        <taxon>Craniata</taxon>
        <taxon>Vertebrata</taxon>
        <taxon>Euteleostomi</taxon>
        <taxon>Archelosauria</taxon>
        <taxon>Archosauria</taxon>
        <taxon>Dinosauria</taxon>
        <taxon>Saurischia</taxon>
        <taxon>Theropoda</taxon>
        <taxon>Coelurosauria</taxon>
        <taxon>Aves</taxon>
        <taxon>Neognathae</taxon>
        <taxon>Galloanserae</taxon>
        <taxon>Anseriformes</taxon>
        <taxon>Anatidae</taxon>
        <taxon>Anatinae</taxon>
        <taxon>Anas</taxon>
    </lineage>
</organism>
<evidence type="ECO:0000256" key="3">
    <source>
        <dbReference type="ARBA" id="ARBA00011738"/>
    </source>
</evidence>
<evidence type="ECO:0000256" key="8">
    <source>
        <dbReference type="ARBA" id="ARBA00023187"/>
    </source>
</evidence>
<reference evidence="16" key="2">
    <citation type="submission" date="2025-08" db="UniProtKB">
        <authorList>
            <consortium name="Ensembl"/>
        </authorList>
    </citation>
    <scope>IDENTIFICATION</scope>
</reference>
<keyword evidence="5" id="KW-0507">mRNA processing</keyword>
<comment type="subcellular location">
    <subcellularLocation>
        <location evidence="1">Nucleus speckle</location>
    </subcellularLocation>
    <subcellularLocation>
        <location evidence="2">Nucleus</location>
        <location evidence="2">Nucleoplasm</location>
    </subcellularLocation>
</comment>
<dbReference type="GO" id="GO:0016607">
    <property type="term" value="C:nuclear speck"/>
    <property type="evidence" value="ECO:0007669"/>
    <property type="project" value="UniProtKB-SubCell"/>
</dbReference>
<keyword evidence="4" id="KW-0217">Developmental protein</keyword>
<dbReference type="Ensembl" id="ENSAPLT00000048512.1">
    <property type="protein sequence ID" value="ENSAPLP00000018435.1"/>
    <property type="gene ID" value="ENSAPLG00000024029.1"/>
</dbReference>
<name>A0A493SY75_ANAPP</name>
<feature type="compositionally biased region" description="Basic and acidic residues" evidence="14">
    <location>
        <begin position="241"/>
        <end position="252"/>
    </location>
</feature>
<dbReference type="GO" id="GO:0000381">
    <property type="term" value="P:regulation of alternative mRNA splicing, via spliceosome"/>
    <property type="evidence" value="ECO:0007669"/>
    <property type="project" value="Ensembl"/>
</dbReference>
<dbReference type="SMART" id="SM00360">
    <property type="entry name" value="RRM"/>
    <property type="match status" value="1"/>
</dbReference>
<dbReference type="InterPro" id="IPR034501">
    <property type="entry name" value="RBM11_RRM"/>
</dbReference>
<dbReference type="GO" id="GO:0030154">
    <property type="term" value="P:cell differentiation"/>
    <property type="evidence" value="ECO:0007669"/>
    <property type="project" value="UniProtKB-KW"/>
</dbReference>
<dbReference type="CDD" id="cd12593">
    <property type="entry name" value="RRM_RBM11"/>
    <property type="match status" value="1"/>
</dbReference>
<evidence type="ECO:0000256" key="9">
    <source>
        <dbReference type="ARBA" id="ARBA00023242"/>
    </source>
</evidence>
<dbReference type="GO" id="GO:0006397">
    <property type="term" value="P:mRNA processing"/>
    <property type="evidence" value="ECO:0007669"/>
    <property type="project" value="UniProtKB-KW"/>
</dbReference>
<protein>
    <recommendedName>
        <fullName evidence="11">Splicing regulator RBM11</fullName>
    </recommendedName>
    <alternativeName>
        <fullName evidence="12">RNA-binding motif protein 11</fullName>
    </alternativeName>
</protein>
<keyword evidence="17" id="KW-1185">Reference proteome</keyword>
<evidence type="ECO:0000256" key="12">
    <source>
        <dbReference type="ARBA" id="ARBA00075690"/>
    </source>
</evidence>
<evidence type="ECO:0000256" key="10">
    <source>
        <dbReference type="ARBA" id="ARBA00059611"/>
    </source>
</evidence>
<dbReference type="PROSITE" id="PS50102">
    <property type="entry name" value="RRM"/>
    <property type="match status" value="1"/>
</dbReference>
<evidence type="ECO:0000313" key="16">
    <source>
        <dbReference type="Ensembl" id="ENSAPLP00000018435.1"/>
    </source>
</evidence>
<dbReference type="Gene3D" id="3.30.70.330">
    <property type="match status" value="1"/>
</dbReference>
<evidence type="ECO:0000256" key="2">
    <source>
        <dbReference type="ARBA" id="ARBA00004642"/>
    </source>
</evidence>
<keyword evidence="6" id="KW-0221">Differentiation</keyword>
<feature type="domain" description="RRM" evidence="15">
    <location>
        <begin position="18"/>
        <end position="95"/>
    </location>
</feature>
<evidence type="ECO:0000256" key="7">
    <source>
        <dbReference type="ARBA" id="ARBA00022884"/>
    </source>
</evidence>
<evidence type="ECO:0000256" key="4">
    <source>
        <dbReference type="ARBA" id="ARBA00022473"/>
    </source>
</evidence>
<feature type="compositionally biased region" description="Basic residues" evidence="14">
    <location>
        <begin position="253"/>
        <end position="262"/>
    </location>
</feature>
<dbReference type="InterPro" id="IPR052285">
    <property type="entry name" value="NEXT_complex_subunit"/>
</dbReference>
<evidence type="ECO:0000256" key="11">
    <source>
        <dbReference type="ARBA" id="ARBA00069251"/>
    </source>
</evidence>
<comment type="subunit">
    <text evidence="3">Homodimer.</text>
</comment>
<evidence type="ECO:0000256" key="6">
    <source>
        <dbReference type="ARBA" id="ARBA00022782"/>
    </source>
</evidence>
<keyword evidence="7 13" id="KW-0694">RNA-binding</keyword>
<dbReference type="GO" id="GO:0034599">
    <property type="term" value="P:cellular response to oxidative stress"/>
    <property type="evidence" value="ECO:0007669"/>
    <property type="project" value="Ensembl"/>
</dbReference>
<reference evidence="16" key="3">
    <citation type="submission" date="2025-09" db="UniProtKB">
        <authorList>
            <consortium name="Ensembl"/>
        </authorList>
    </citation>
    <scope>IDENTIFICATION</scope>
</reference>
<evidence type="ECO:0000256" key="13">
    <source>
        <dbReference type="PROSITE-ProRule" id="PRU00176"/>
    </source>
</evidence>
<keyword evidence="9" id="KW-0539">Nucleus</keyword>
<dbReference type="PANTHER" id="PTHR13798">
    <property type="entry name" value="RNA BINDING MOTIF RBM PROTEIN -RELATED"/>
    <property type="match status" value="1"/>
</dbReference>
<dbReference type="PANTHER" id="PTHR13798:SF5">
    <property type="entry name" value="SPLICING REGULATOR RBM11"/>
    <property type="match status" value="1"/>
</dbReference>
<dbReference type="FunFam" id="3.30.70.330:FF:000325">
    <property type="entry name" value="splicing regulator RBM11 isoform X1"/>
    <property type="match status" value="1"/>
</dbReference>
<gene>
    <name evidence="16" type="primary">RBM11</name>
</gene>
<evidence type="ECO:0000259" key="15">
    <source>
        <dbReference type="PROSITE" id="PS50102"/>
    </source>
</evidence>
<evidence type="ECO:0000256" key="14">
    <source>
        <dbReference type="SAM" id="MobiDB-lite"/>
    </source>
</evidence>